<organism evidence="2">
    <name type="scientific">uncultured Sulfurovum sp</name>
    <dbReference type="NCBI Taxonomy" id="269237"/>
    <lineage>
        <taxon>Bacteria</taxon>
        <taxon>Pseudomonadati</taxon>
        <taxon>Campylobacterota</taxon>
        <taxon>Epsilonproteobacteria</taxon>
        <taxon>Campylobacterales</taxon>
        <taxon>Sulfurovaceae</taxon>
        <taxon>Sulfurovum</taxon>
        <taxon>environmental samples</taxon>
    </lineage>
</organism>
<accession>A0A6S6U310</accession>
<reference evidence="2" key="1">
    <citation type="submission" date="2020-01" db="EMBL/GenBank/DDBJ databases">
        <authorList>
            <person name="Meier V. D."/>
            <person name="Meier V D."/>
        </authorList>
    </citation>
    <scope>NUCLEOTIDE SEQUENCE</scope>
    <source>
        <strain evidence="2">HLG_WM_MAG_03</strain>
    </source>
</reference>
<protein>
    <submittedName>
        <fullName evidence="2">Highly acidic protein</fullName>
    </submittedName>
</protein>
<dbReference type="AlphaFoldDB" id="A0A6S6U310"/>
<gene>
    <name evidence="2" type="ORF">HELGO_WM26098</name>
</gene>
<feature type="region of interest" description="Disordered" evidence="1">
    <location>
        <begin position="181"/>
        <end position="202"/>
    </location>
</feature>
<evidence type="ECO:0000256" key="1">
    <source>
        <dbReference type="SAM" id="MobiDB-lite"/>
    </source>
</evidence>
<dbReference type="EMBL" id="CACVAR010000398">
    <property type="protein sequence ID" value="CAA6826065.1"/>
    <property type="molecule type" value="Genomic_DNA"/>
</dbReference>
<evidence type="ECO:0000313" key="2">
    <source>
        <dbReference type="EMBL" id="CAA6826065.1"/>
    </source>
</evidence>
<name>A0A6S6U310_9BACT</name>
<proteinExistence type="predicted"/>
<sequence>MKILLINNNPVVSRLTALSARKEDVEIDEIQEVTELSSDTYDIVFVDADSWSKDVRDVISDNIKTQKSVLFYSDGDEDEKASFDLSILKPFLPSEVSAVIRSIDEEQAVPVTNENSENHFNVLDETKVSERDELFDLDALEEKKEEVSETVSASFDEKLEEAFPLKINNLDDDLFDLEPKVELEEKETPKTEAPKEALEEPKEMSNELFDLDLSDELPSLDDDLFGDNKKEEKTEVLEELSLTEELVTLEDEVKDDSLLALEIDDDKVEEISELEIEEKEPQVLDKVEIDTIKGILTEDIDSDMKLDDLMTPPLSVGTSLDVVEDKEETKVETVSNIDSGVLAQTLSAMPVEALRELLAGAKVNIKIKFPKSKK</sequence>